<dbReference type="KEGG" id="bts:Btus_2839"/>
<dbReference type="AlphaFoldDB" id="D5WV06"/>
<sequence length="1114" mass="123162">MSVLMLSHVKPSWWWRACTLRERRDLLKGGLDAARPGCSRAGASETVLQEDGRGSQGRSVVGQDRAEDGKQRLERGSGQGLLEQWRKKALLLQDERFRQRLAADDLDEATMEALLHLANAEVCPLAGDVKEPEWVGVFREAMELAQEDDGKAVRCLGLDQAVRPFLLWALRAWERHFLPTPDDERIQWEPVIGSAIQTLGMELVQVAARTLVLELNVCRLREQLEGETPEERFQSFVRLLGRPEFLSAFYDEYAVLARLLTLRTKFYVNHVTELLDRYLRDVERLVRELGLDGSPLVELHSGVGDAHRQGRTVTRLRFGSGAQVVYKPRPLAGAVRVQRLLRWLGEKGFRPELGTVAILEGDGYGWEAFVEARPCPDEEAVRRFYRRTGALLAVAYCINGNDFHFENLIAAGESPILVDWETIFTQRPPYAFPDSADVRAKDQVAQSVLVTGLLPLLTFQGADGVGVELSGLGGKEQWLPHPVLQVEKEGTDEMRFVRKPKTIDPAVNRPWMERDGQRVVVEPGDYVDDIVAGFVEVCDLFARHRQELLGHGGALRSFARVPIRVLVRATHQYANLLIESYHPDYLRDALDRERLLDRIWAAPIDLRFIPAERDDMMEGDVPYFETVPESRDVWDSRGRRLAGVFPKTGMDAVVERLENLDPADVRRQAGWIRASLVAAGSDREEPAIGRGIPDPTPPPAFGIGELLGEAERMGWELVDTAIWGPRRRDCTWIGLGVNHRGQWNVSALDAGLYNGVAGVAFFLGYLSAVTGDETFRAAARAALETARGKTPFLTRFPSALFGLGSVLYAVSHLGPLLQFPGWEEDVRRMVGQLGQAVEADRSYDLLSGGAGVIHVLLNVHEQLGLQEALEVAVRYGDHLCRNRQQFDSGTAWVGEGHEGKGLAGMAHGTAGVVWALLRLAAATGDETYRRAAEEGLAYERSLYRPEAGNWLDLRHEGDAALRSVSWCHGAPGIGLSRAASLGWVSAEQRRGMVDELHAALRTTSAQGLGRSHCLCHGDLGNAELLLWAGRRLGNCALVEKARWIGAEAVKQMRDAGRYRHGVPMGLETVGLWLGSAGIGYQLMRLAVPARVPSVLLLEGASPRSGGCGAEGDEG</sequence>
<dbReference type="GO" id="GO:0046872">
    <property type="term" value="F:metal ion binding"/>
    <property type="evidence" value="ECO:0007669"/>
    <property type="project" value="UniProtKB-KW"/>
</dbReference>
<dbReference type="STRING" id="562970.Btus_2839"/>
<reference evidence="4 5" key="1">
    <citation type="journal article" date="2011" name="Stand. Genomic Sci.">
        <title>Complete genome sequence of the thermophilic, hydrogen-oxidizing Bacillus tusciae type strain (T2) and reclassification in the new genus, Kyrpidia gen. nov. as Kyrpidia tusciae comb. nov. and emendation of the family Alicyclobacillaceae da Costa and Rainey, 2010.</title>
        <authorList>
            <person name="Klenk H.P."/>
            <person name="Lapidus A."/>
            <person name="Chertkov O."/>
            <person name="Copeland A."/>
            <person name="Del Rio T.G."/>
            <person name="Nolan M."/>
            <person name="Lucas S."/>
            <person name="Chen F."/>
            <person name="Tice H."/>
            <person name="Cheng J.F."/>
            <person name="Han C."/>
            <person name="Bruce D."/>
            <person name="Goodwin L."/>
            <person name="Pitluck S."/>
            <person name="Pati A."/>
            <person name="Ivanova N."/>
            <person name="Mavromatis K."/>
            <person name="Daum C."/>
            <person name="Chen A."/>
            <person name="Palaniappan K."/>
            <person name="Chang Y.J."/>
            <person name="Land M."/>
            <person name="Hauser L."/>
            <person name="Jeffries C.D."/>
            <person name="Detter J.C."/>
            <person name="Rohde M."/>
            <person name="Abt B."/>
            <person name="Pukall R."/>
            <person name="Goker M."/>
            <person name="Bristow J."/>
            <person name="Markowitz V."/>
            <person name="Hugenholtz P."/>
            <person name="Eisen J.A."/>
        </authorList>
    </citation>
    <scope>NUCLEOTIDE SEQUENCE [LARGE SCALE GENOMIC DNA]</scope>
    <source>
        <strain evidence="4 5">DSM 2912</strain>
    </source>
</reference>
<evidence type="ECO:0000256" key="1">
    <source>
        <dbReference type="PIRSR" id="PIRSR607822-1"/>
    </source>
</evidence>
<evidence type="ECO:0000313" key="5">
    <source>
        <dbReference type="Proteomes" id="UP000002368"/>
    </source>
</evidence>
<dbReference type="Gene3D" id="1.50.10.10">
    <property type="match status" value="1"/>
</dbReference>
<dbReference type="eggNOG" id="COG4403">
    <property type="taxonomic scope" value="Bacteria"/>
</dbReference>
<feature type="binding site" evidence="1">
    <location>
        <position position="1015"/>
    </location>
    <ligand>
        <name>Zn(2+)</name>
        <dbReference type="ChEBI" id="CHEBI:29105"/>
    </ligand>
</feature>
<evidence type="ECO:0000259" key="3">
    <source>
        <dbReference type="Pfam" id="PF13575"/>
    </source>
</evidence>
<feature type="region of interest" description="Disordered" evidence="2">
    <location>
        <begin position="44"/>
        <end position="73"/>
    </location>
</feature>
<dbReference type="InterPro" id="IPR017146">
    <property type="entry name" value="Lanti_2_LanM"/>
</dbReference>
<dbReference type="InterPro" id="IPR012341">
    <property type="entry name" value="6hp_glycosidase-like_sf"/>
</dbReference>
<feature type="binding site" evidence="1">
    <location>
        <position position="967"/>
    </location>
    <ligand>
        <name>Zn(2+)</name>
        <dbReference type="ChEBI" id="CHEBI:29105"/>
    </ligand>
</feature>
<organism evidence="4 5">
    <name type="scientific">Kyrpidia tusciae (strain DSM 2912 / NBRC 15312 / T2)</name>
    <name type="common">Bacillus tusciae</name>
    <dbReference type="NCBI Taxonomy" id="562970"/>
    <lineage>
        <taxon>Bacteria</taxon>
        <taxon>Bacillati</taxon>
        <taxon>Bacillota</taxon>
        <taxon>Bacilli</taxon>
        <taxon>Bacillales</taxon>
        <taxon>Alicyclobacillaceae</taxon>
        <taxon>Kyrpidia</taxon>
    </lineage>
</organism>
<gene>
    <name evidence="4" type="ordered locus">Btus_2839</name>
</gene>
<dbReference type="NCBIfam" id="TIGR03897">
    <property type="entry name" value="lanti_2_LanM"/>
    <property type="match status" value="1"/>
</dbReference>
<dbReference type="CDD" id="cd04792">
    <property type="entry name" value="LanM-like"/>
    <property type="match status" value="1"/>
</dbReference>
<dbReference type="EMBL" id="CP002017">
    <property type="protein sequence ID" value="ADG07478.1"/>
    <property type="molecule type" value="Genomic_DNA"/>
</dbReference>
<dbReference type="PANTHER" id="PTHR12736">
    <property type="entry name" value="LANC-LIKE PROTEIN"/>
    <property type="match status" value="1"/>
</dbReference>
<dbReference type="Proteomes" id="UP000002368">
    <property type="component" value="Chromosome"/>
</dbReference>
<dbReference type="GO" id="GO:0005886">
    <property type="term" value="C:plasma membrane"/>
    <property type="evidence" value="ECO:0007669"/>
    <property type="project" value="TreeGrafter"/>
</dbReference>
<dbReference type="PRINTS" id="PR01950">
    <property type="entry name" value="LANCSUPER"/>
</dbReference>
<accession>D5WV06</accession>
<dbReference type="Pfam" id="PF05147">
    <property type="entry name" value="LANC_like"/>
    <property type="match status" value="1"/>
</dbReference>
<evidence type="ECO:0000256" key="2">
    <source>
        <dbReference type="SAM" id="MobiDB-lite"/>
    </source>
</evidence>
<feature type="binding site" evidence="1">
    <location>
        <position position="1016"/>
    </location>
    <ligand>
        <name>Zn(2+)</name>
        <dbReference type="ChEBI" id="CHEBI:29105"/>
    </ligand>
</feature>
<dbReference type="PIRSF" id="PIRSF037228">
    <property type="entry name" value="Lant_mod_RumM"/>
    <property type="match status" value="1"/>
</dbReference>
<dbReference type="InterPro" id="IPR007822">
    <property type="entry name" value="LANC-like"/>
</dbReference>
<dbReference type="GO" id="GO:0005975">
    <property type="term" value="P:carbohydrate metabolic process"/>
    <property type="evidence" value="ECO:0007669"/>
    <property type="project" value="InterPro"/>
</dbReference>
<protein>
    <submittedName>
        <fullName evidence="4">Lanthionine synthetase C family protein</fullName>
    </submittedName>
</protein>
<dbReference type="PANTHER" id="PTHR12736:SF7">
    <property type="entry name" value="LANC-LIKE PROTEIN 3"/>
    <property type="match status" value="1"/>
</dbReference>
<dbReference type="RefSeq" id="WP_013076759.1">
    <property type="nucleotide sequence ID" value="NC_014098.1"/>
</dbReference>
<evidence type="ECO:0000313" key="4">
    <source>
        <dbReference type="EMBL" id="ADG07478.1"/>
    </source>
</evidence>
<proteinExistence type="predicted"/>
<keyword evidence="1" id="KW-0479">Metal-binding</keyword>
<feature type="domain" description="Lantibiotic biosynthesis protein dehydration" evidence="3">
    <location>
        <begin position="253"/>
        <end position="626"/>
    </location>
</feature>
<dbReference type="Pfam" id="PF13575">
    <property type="entry name" value="DUF4135"/>
    <property type="match status" value="1"/>
</dbReference>
<name>D5WV06_KYRT2</name>
<dbReference type="GO" id="GO:0031179">
    <property type="term" value="P:peptide modification"/>
    <property type="evidence" value="ECO:0007669"/>
    <property type="project" value="InterPro"/>
</dbReference>
<dbReference type="SUPFAM" id="SSF158745">
    <property type="entry name" value="LanC-like"/>
    <property type="match status" value="1"/>
</dbReference>
<keyword evidence="1" id="KW-0862">Zinc</keyword>
<dbReference type="HOGENOM" id="CLU_009398_1_1_9"/>
<feature type="compositionally biased region" description="Basic and acidic residues" evidence="2">
    <location>
        <begin position="64"/>
        <end position="73"/>
    </location>
</feature>
<keyword evidence="5" id="KW-1185">Reference proteome</keyword>
<dbReference type="SMART" id="SM01260">
    <property type="entry name" value="LANC_like"/>
    <property type="match status" value="1"/>
</dbReference>
<dbReference type="InterPro" id="IPR025410">
    <property type="entry name" value="Lant_dehyd"/>
</dbReference>